<dbReference type="PANTHER" id="PTHR10587:SF133">
    <property type="entry name" value="CHITIN DEACETYLASE 1-RELATED"/>
    <property type="match status" value="1"/>
</dbReference>
<gene>
    <name evidence="4" type="ORF">E1294_18340</name>
</gene>
<dbReference type="GO" id="GO:0005975">
    <property type="term" value="P:carbohydrate metabolic process"/>
    <property type="evidence" value="ECO:0007669"/>
    <property type="project" value="InterPro"/>
</dbReference>
<dbReference type="AlphaFoldDB" id="A0A4R4WR48"/>
<dbReference type="PROSITE" id="PS51677">
    <property type="entry name" value="NODB"/>
    <property type="match status" value="1"/>
</dbReference>
<dbReference type="GO" id="GO:0046872">
    <property type="term" value="F:metal ion binding"/>
    <property type="evidence" value="ECO:0007669"/>
    <property type="project" value="UniProtKB-KW"/>
</dbReference>
<organism evidence="4 5">
    <name type="scientific">Nonomuraea diastatica</name>
    <dbReference type="NCBI Taxonomy" id="1848329"/>
    <lineage>
        <taxon>Bacteria</taxon>
        <taxon>Bacillati</taxon>
        <taxon>Actinomycetota</taxon>
        <taxon>Actinomycetes</taxon>
        <taxon>Streptosporangiales</taxon>
        <taxon>Streptosporangiaceae</taxon>
        <taxon>Nonomuraea</taxon>
    </lineage>
</organism>
<dbReference type="RefSeq" id="WP_132509726.1">
    <property type="nucleotide sequence ID" value="NZ_SMKP01000047.1"/>
</dbReference>
<feature type="domain" description="NodB homology" evidence="3">
    <location>
        <begin position="153"/>
        <end position="333"/>
    </location>
</feature>
<dbReference type="GO" id="GO:0016020">
    <property type="term" value="C:membrane"/>
    <property type="evidence" value="ECO:0007669"/>
    <property type="project" value="TreeGrafter"/>
</dbReference>
<evidence type="ECO:0000259" key="3">
    <source>
        <dbReference type="PROSITE" id="PS51677"/>
    </source>
</evidence>
<dbReference type="GO" id="GO:0016810">
    <property type="term" value="F:hydrolase activity, acting on carbon-nitrogen (but not peptide) bonds"/>
    <property type="evidence" value="ECO:0007669"/>
    <property type="project" value="InterPro"/>
</dbReference>
<keyword evidence="2" id="KW-0378">Hydrolase</keyword>
<dbReference type="Pfam" id="PF01522">
    <property type="entry name" value="Polysacc_deac_1"/>
    <property type="match status" value="1"/>
</dbReference>
<comment type="caution">
    <text evidence="4">The sequence shown here is derived from an EMBL/GenBank/DDBJ whole genome shotgun (WGS) entry which is preliminary data.</text>
</comment>
<dbReference type="Proteomes" id="UP000294543">
    <property type="component" value="Unassembled WGS sequence"/>
</dbReference>
<evidence type="ECO:0000313" key="5">
    <source>
        <dbReference type="Proteomes" id="UP000294543"/>
    </source>
</evidence>
<dbReference type="Gene3D" id="3.20.20.370">
    <property type="entry name" value="Glycoside hydrolase/deacetylase"/>
    <property type="match status" value="1"/>
</dbReference>
<keyword evidence="1" id="KW-0479">Metal-binding</keyword>
<dbReference type="InterPro" id="IPR002509">
    <property type="entry name" value="NODB_dom"/>
</dbReference>
<evidence type="ECO:0000313" key="4">
    <source>
        <dbReference type="EMBL" id="TDD20263.1"/>
    </source>
</evidence>
<dbReference type="OrthoDB" id="3521160at2"/>
<sequence length="355" mass="38188">MWYAGVGWDGGAYELAVLDPAGAHVVAPLRLETVGVRDVVARLLRLAEREPLMCVIDNTNGVVDGHLTAAGLDVYRADGDVAPPRRAFGSLDPVVLAERGRTRGSSLTRIAPDSGTLTGLDRRIEDDLDSAALVEAEQVASGRCLAHGRRVRPKVALTFDDGPDPDHTPRLLDLLRHYHVPATFFCLGLHAAAHPHVVARIAEEGHSVGNHTWSHPYLPDLTRQEVLAQVDRTAEVLAGITGEVPTLFRPPFGGRNADVLTWLAEHGQTTVLWDVEAADWALPGASAIAHQVIGDTDFGSVVLLHDGGGDRSQTIEAIPLILETLMVSGCRFVPVEDLIDADEQKERVASSWTSA</sequence>
<reference evidence="4 5" key="1">
    <citation type="submission" date="2019-03" db="EMBL/GenBank/DDBJ databases">
        <title>Draft genome sequences of novel Actinobacteria.</title>
        <authorList>
            <person name="Sahin N."/>
            <person name="Ay H."/>
            <person name="Saygin H."/>
        </authorList>
    </citation>
    <scope>NUCLEOTIDE SEQUENCE [LARGE SCALE GENOMIC DNA]</scope>
    <source>
        <strain evidence="4 5">KC712</strain>
    </source>
</reference>
<accession>A0A4R4WR48</accession>
<dbReference type="EMBL" id="SMKP01000047">
    <property type="protein sequence ID" value="TDD20263.1"/>
    <property type="molecule type" value="Genomic_DNA"/>
</dbReference>
<evidence type="ECO:0000256" key="1">
    <source>
        <dbReference type="ARBA" id="ARBA00022723"/>
    </source>
</evidence>
<keyword evidence="5" id="KW-1185">Reference proteome</keyword>
<dbReference type="InterPro" id="IPR050248">
    <property type="entry name" value="Polysacc_deacetylase_ArnD"/>
</dbReference>
<evidence type="ECO:0000256" key="2">
    <source>
        <dbReference type="ARBA" id="ARBA00022801"/>
    </source>
</evidence>
<dbReference type="SUPFAM" id="SSF88713">
    <property type="entry name" value="Glycoside hydrolase/deacetylase"/>
    <property type="match status" value="1"/>
</dbReference>
<proteinExistence type="predicted"/>
<protein>
    <submittedName>
        <fullName evidence="4">Polysaccharide deacetylase family protein</fullName>
    </submittedName>
</protein>
<name>A0A4R4WR48_9ACTN</name>
<dbReference type="CDD" id="cd10917">
    <property type="entry name" value="CE4_NodB_like_6s_7s"/>
    <property type="match status" value="1"/>
</dbReference>
<dbReference type="PANTHER" id="PTHR10587">
    <property type="entry name" value="GLYCOSYL TRANSFERASE-RELATED"/>
    <property type="match status" value="1"/>
</dbReference>
<dbReference type="InterPro" id="IPR011330">
    <property type="entry name" value="Glyco_hydro/deAcase_b/a-brl"/>
</dbReference>